<name>A0A1M5TJ41_9BRAD</name>
<evidence type="ECO:0000313" key="4">
    <source>
        <dbReference type="Proteomes" id="UP000189796"/>
    </source>
</evidence>
<evidence type="ECO:0000256" key="1">
    <source>
        <dbReference type="SAM" id="MobiDB-lite"/>
    </source>
</evidence>
<proteinExistence type="predicted"/>
<sequence>MILVLVALAASALLGLATGLVFPVWANAIVGLLIAFVSATALHSHGFGFSEGVLVTVACLFVSQAAYFVGMFLESHAGIADFLSDEAFDNEPDDNRKHGIGGEQEERREHPSRSPPPET</sequence>
<dbReference type="AlphaFoldDB" id="A0A1M5TJ41"/>
<organism evidence="3 4">
    <name type="scientific">Bradyrhizobium erythrophlei</name>
    <dbReference type="NCBI Taxonomy" id="1437360"/>
    <lineage>
        <taxon>Bacteria</taxon>
        <taxon>Pseudomonadati</taxon>
        <taxon>Pseudomonadota</taxon>
        <taxon>Alphaproteobacteria</taxon>
        <taxon>Hyphomicrobiales</taxon>
        <taxon>Nitrobacteraceae</taxon>
        <taxon>Bradyrhizobium</taxon>
    </lineage>
</organism>
<evidence type="ECO:0000256" key="2">
    <source>
        <dbReference type="SAM" id="Phobius"/>
    </source>
</evidence>
<keyword evidence="2" id="KW-0812">Transmembrane</keyword>
<dbReference type="RefSeq" id="WP_079603736.1">
    <property type="nucleotide sequence ID" value="NZ_LT670817.1"/>
</dbReference>
<dbReference type="Proteomes" id="UP000189796">
    <property type="component" value="Chromosome I"/>
</dbReference>
<accession>A0A1M5TJ41</accession>
<keyword evidence="2" id="KW-0472">Membrane</keyword>
<keyword evidence="2" id="KW-1133">Transmembrane helix</keyword>
<feature type="region of interest" description="Disordered" evidence="1">
    <location>
        <begin position="87"/>
        <end position="119"/>
    </location>
</feature>
<evidence type="ECO:0000313" key="3">
    <source>
        <dbReference type="EMBL" id="SHH50777.1"/>
    </source>
</evidence>
<reference evidence="3 4" key="1">
    <citation type="submission" date="2016-11" db="EMBL/GenBank/DDBJ databases">
        <authorList>
            <person name="Jaros S."/>
            <person name="Januszkiewicz K."/>
            <person name="Wedrychowicz H."/>
        </authorList>
    </citation>
    <scope>NUCLEOTIDE SEQUENCE [LARGE SCALE GENOMIC DNA]</scope>
    <source>
        <strain evidence="3 4">GAS138</strain>
    </source>
</reference>
<feature type="transmembrane region" description="Helical" evidence="2">
    <location>
        <begin position="53"/>
        <end position="73"/>
    </location>
</feature>
<dbReference type="OrthoDB" id="8253772at2"/>
<protein>
    <submittedName>
        <fullName evidence="3">Uncharacterized protein</fullName>
    </submittedName>
</protein>
<gene>
    <name evidence="3" type="ORF">SAMN05443248_5041</name>
</gene>
<dbReference type="EMBL" id="LT670817">
    <property type="protein sequence ID" value="SHH50777.1"/>
    <property type="molecule type" value="Genomic_DNA"/>
</dbReference>
<feature type="transmembrane region" description="Helical" evidence="2">
    <location>
        <begin position="29"/>
        <end position="46"/>
    </location>
</feature>